<dbReference type="PROSITE" id="PS51186">
    <property type="entry name" value="GNAT"/>
    <property type="match status" value="1"/>
</dbReference>
<evidence type="ECO:0000256" key="1">
    <source>
        <dbReference type="ARBA" id="ARBA00022679"/>
    </source>
</evidence>
<dbReference type="InterPro" id="IPR000835">
    <property type="entry name" value="HTH_MarR-typ"/>
</dbReference>
<accession>A0A2N7VVV0</accession>
<dbReference type="PANTHER" id="PTHR13947">
    <property type="entry name" value="GNAT FAMILY N-ACETYLTRANSFERASE"/>
    <property type="match status" value="1"/>
</dbReference>
<dbReference type="EMBL" id="PNYA01000006">
    <property type="protein sequence ID" value="PMS21272.1"/>
    <property type="molecule type" value="Genomic_DNA"/>
</dbReference>
<dbReference type="Gene3D" id="1.10.10.10">
    <property type="entry name" value="Winged helix-like DNA-binding domain superfamily/Winged helix DNA-binding domain"/>
    <property type="match status" value="1"/>
</dbReference>
<evidence type="ECO:0000313" key="4">
    <source>
        <dbReference type="EMBL" id="PMS21272.1"/>
    </source>
</evidence>
<dbReference type="Proteomes" id="UP000235616">
    <property type="component" value="Unassembled WGS sequence"/>
</dbReference>
<feature type="domain" description="N-acetyltransferase" evidence="3">
    <location>
        <begin position="165"/>
        <end position="308"/>
    </location>
</feature>
<dbReference type="Pfam" id="PF01047">
    <property type="entry name" value="MarR"/>
    <property type="match status" value="1"/>
</dbReference>
<gene>
    <name evidence="4" type="ORF">C0Z18_08915</name>
</gene>
<dbReference type="Pfam" id="PF00583">
    <property type="entry name" value="Acetyltransf_1"/>
    <property type="match status" value="1"/>
</dbReference>
<dbReference type="OrthoDB" id="273614at2"/>
<name>A0A2N7VVV0_9BURK</name>
<feature type="domain" description="HTH marR-type" evidence="2">
    <location>
        <begin position="1"/>
        <end position="144"/>
    </location>
</feature>
<organism evidence="4 5">
    <name type="scientific">Trinickia dabaoshanensis</name>
    <dbReference type="NCBI Taxonomy" id="564714"/>
    <lineage>
        <taxon>Bacteria</taxon>
        <taxon>Pseudomonadati</taxon>
        <taxon>Pseudomonadota</taxon>
        <taxon>Betaproteobacteria</taxon>
        <taxon>Burkholderiales</taxon>
        <taxon>Burkholderiaceae</taxon>
        <taxon>Trinickia</taxon>
    </lineage>
</organism>
<dbReference type="Gene3D" id="3.40.630.30">
    <property type="match status" value="1"/>
</dbReference>
<dbReference type="AlphaFoldDB" id="A0A2N7VVV0"/>
<dbReference type="InterPro" id="IPR000182">
    <property type="entry name" value="GNAT_dom"/>
</dbReference>
<dbReference type="GO" id="GO:0003700">
    <property type="term" value="F:DNA-binding transcription factor activity"/>
    <property type="evidence" value="ECO:0007669"/>
    <property type="project" value="InterPro"/>
</dbReference>
<sequence length="308" mass="34381">MIDTTLQHRAEAVRHFNRFYTQHIGVLHEFLQKSPFSLTEVRVLRELTQGTVSTATELARVLGLDSGYLSRLLTSFERRQLITRRQSAADARQSLLEMTPEGRAAYAPLEVAAIEEVCGVLKALSAAGQEQLIGAMRIIERLLDRIPPHAAVSLRAPRLGDFGWLAHRQALLFGAEYGADMGFEAYAAQEMAELSRLRDRERGMCWIAEQQETVVGAAFVTALSDRAARMRLLYVEPESRGLGIGTLLVGQGIGFAQRAGYDTLTLTTCGLLNDGRRIFERAGFDCISTEPERRFGRNLIAQTWERKL</sequence>
<dbReference type="InterPro" id="IPR050769">
    <property type="entry name" value="NAT_camello-type"/>
</dbReference>
<dbReference type="SUPFAM" id="SSF46785">
    <property type="entry name" value="Winged helix' DNA-binding domain"/>
    <property type="match status" value="1"/>
</dbReference>
<keyword evidence="1" id="KW-0808">Transferase</keyword>
<dbReference type="RefSeq" id="WP_102645014.1">
    <property type="nucleotide sequence ID" value="NZ_PNYA01000006.1"/>
</dbReference>
<keyword evidence="5" id="KW-1185">Reference proteome</keyword>
<protein>
    <submittedName>
        <fullName evidence="4">MarR family transcriptional regulator</fullName>
    </submittedName>
</protein>
<evidence type="ECO:0000313" key="5">
    <source>
        <dbReference type="Proteomes" id="UP000235616"/>
    </source>
</evidence>
<dbReference type="CDD" id="cd04301">
    <property type="entry name" value="NAT_SF"/>
    <property type="match status" value="1"/>
</dbReference>
<dbReference type="PROSITE" id="PS50995">
    <property type="entry name" value="HTH_MARR_2"/>
    <property type="match status" value="1"/>
</dbReference>
<reference evidence="4 5" key="1">
    <citation type="submission" date="2018-01" db="EMBL/GenBank/DDBJ databases">
        <title>Whole genome analyses suggest that Burkholderia sensu lato contains two further novel genera in the rhizoxinica-symbiotica group Mycetohabitans gen. nov., and Trinickia gen. nov.: implications for the evolution of diazotrophy and nodulation in the Burkholderiaceae.</title>
        <authorList>
            <person name="Estrada-de los Santos P."/>
            <person name="Palmer M."/>
            <person name="Chavez-Ramirez B."/>
            <person name="Beukes C."/>
            <person name="Steenkamp E.T."/>
            <person name="Hirsch A.M."/>
            <person name="Manyaka P."/>
            <person name="Maluk M."/>
            <person name="Lafos M."/>
            <person name="Crook M."/>
            <person name="Gross E."/>
            <person name="Simon M.F."/>
            <person name="Bueno dos Reis Junior F."/>
            <person name="Poole P.S."/>
            <person name="Venter S.N."/>
            <person name="James E.K."/>
        </authorList>
    </citation>
    <scope>NUCLEOTIDE SEQUENCE [LARGE SCALE GENOMIC DNA]</scope>
    <source>
        <strain evidence="4 5">GIMN1.004</strain>
    </source>
</reference>
<dbReference type="GO" id="GO:0008080">
    <property type="term" value="F:N-acetyltransferase activity"/>
    <property type="evidence" value="ECO:0007669"/>
    <property type="project" value="InterPro"/>
</dbReference>
<dbReference type="SUPFAM" id="SSF55729">
    <property type="entry name" value="Acyl-CoA N-acyltransferases (Nat)"/>
    <property type="match status" value="1"/>
</dbReference>
<dbReference type="InterPro" id="IPR036388">
    <property type="entry name" value="WH-like_DNA-bd_sf"/>
</dbReference>
<dbReference type="InterPro" id="IPR016181">
    <property type="entry name" value="Acyl_CoA_acyltransferase"/>
</dbReference>
<evidence type="ECO:0000259" key="3">
    <source>
        <dbReference type="PROSITE" id="PS51186"/>
    </source>
</evidence>
<proteinExistence type="predicted"/>
<comment type="caution">
    <text evidence="4">The sequence shown here is derived from an EMBL/GenBank/DDBJ whole genome shotgun (WGS) entry which is preliminary data.</text>
</comment>
<dbReference type="SMART" id="SM00347">
    <property type="entry name" value="HTH_MARR"/>
    <property type="match status" value="1"/>
</dbReference>
<evidence type="ECO:0000259" key="2">
    <source>
        <dbReference type="PROSITE" id="PS50995"/>
    </source>
</evidence>
<dbReference type="InterPro" id="IPR036390">
    <property type="entry name" value="WH_DNA-bd_sf"/>
</dbReference>
<dbReference type="PANTHER" id="PTHR13947:SF37">
    <property type="entry name" value="LD18367P"/>
    <property type="match status" value="1"/>
</dbReference>